<evidence type="ECO:0000256" key="2">
    <source>
        <dbReference type="SAM" id="MobiDB-lite"/>
    </source>
</evidence>
<dbReference type="AlphaFoldDB" id="A0AAC9PTI8"/>
<evidence type="ECO:0000256" key="1">
    <source>
        <dbReference type="ARBA" id="ARBA00010617"/>
    </source>
</evidence>
<organism evidence="3 4">
    <name type="scientific">Actinoalloteichus fjordicus</name>
    <dbReference type="NCBI Taxonomy" id="1612552"/>
    <lineage>
        <taxon>Bacteria</taxon>
        <taxon>Bacillati</taxon>
        <taxon>Actinomycetota</taxon>
        <taxon>Actinomycetes</taxon>
        <taxon>Pseudonocardiales</taxon>
        <taxon>Pseudonocardiaceae</taxon>
        <taxon>Actinoalloteichus</taxon>
    </lineage>
</organism>
<protein>
    <submittedName>
        <fullName evidence="3">Cytochrome P450</fullName>
    </submittedName>
</protein>
<dbReference type="EMBL" id="CP016076">
    <property type="protein sequence ID" value="APU16087.1"/>
    <property type="molecule type" value="Genomic_DNA"/>
</dbReference>
<dbReference type="PROSITE" id="PS00086">
    <property type="entry name" value="CYTOCHROME_P450"/>
    <property type="match status" value="1"/>
</dbReference>
<dbReference type="GO" id="GO:0020037">
    <property type="term" value="F:heme binding"/>
    <property type="evidence" value="ECO:0007669"/>
    <property type="project" value="InterPro"/>
</dbReference>
<dbReference type="GO" id="GO:0004497">
    <property type="term" value="F:monooxygenase activity"/>
    <property type="evidence" value="ECO:0007669"/>
    <property type="project" value="InterPro"/>
</dbReference>
<dbReference type="RefSeq" id="WP_083683399.1">
    <property type="nucleotide sequence ID" value="NZ_CP016076.1"/>
</dbReference>
<dbReference type="InterPro" id="IPR002397">
    <property type="entry name" value="Cyt_P450_B"/>
</dbReference>
<dbReference type="PRINTS" id="PR00359">
    <property type="entry name" value="BP450"/>
</dbReference>
<dbReference type="GO" id="GO:0005506">
    <property type="term" value="F:iron ion binding"/>
    <property type="evidence" value="ECO:0007669"/>
    <property type="project" value="InterPro"/>
</dbReference>
<dbReference type="Proteomes" id="UP000185511">
    <property type="component" value="Chromosome"/>
</dbReference>
<accession>A0AAC9PTI8</accession>
<keyword evidence="4" id="KW-1185">Reference proteome</keyword>
<proteinExistence type="inferred from homology"/>
<dbReference type="PANTHER" id="PTHR46696">
    <property type="entry name" value="P450, PUTATIVE (EUROFUNG)-RELATED"/>
    <property type="match status" value="1"/>
</dbReference>
<feature type="region of interest" description="Disordered" evidence="2">
    <location>
        <begin position="432"/>
        <end position="483"/>
    </location>
</feature>
<dbReference type="SUPFAM" id="SSF48264">
    <property type="entry name" value="Cytochrome P450"/>
    <property type="match status" value="1"/>
</dbReference>
<dbReference type="InterPro" id="IPR017972">
    <property type="entry name" value="Cyt_P450_CS"/>
</dbReference>
<feature type="compositionally biased region" description="Low complexity" evidence="2">
    <location>
        <begin position="462"/>
        <end position="483"/>
    </location>
</feature>
<dbReference type="KEGG" id="acad:UA74_20310"/>
<dbReference type="PANTHER" id="PTHR46696:SF1">
    <property type="entry name" value="CYTOCHROME P450 YJIB-RELATED"/>
    <property type="match status" value="1"/>
</dbReference>
<feature type="region of interest" description="Disordered" evidence="2">
    <location>
        <begin position="1"/>
        <end position="30"/>
    </location>
</feature>
<gene>
    <name evidence="3" type="ORF">UA74_20310</name>
</gene>
<evidence type="ECO:0000313" key="4">
    <source>
        <dbReference type="Proteomes" id="UP000185511"/>
    </source>
</evidence>
<name>A0AAC9PTI8_9PSEU</name>
<dbReference type="InterPro" id="IPR036396">
    <property type="entry name" value="Cyt_P450_sf"/>
</dbReference>
<comment type="similarity">
    <text evidence="1">Belongs to the cytochrome P450 family.</text>
</comment>
<dbReference type="Gene3D" id="1.10.630.10">
    <property type="entry name" value="Cytochrome P450"/>
    <property type="match status" value="1"/>
</dbReference>
<evidence type="ECO:0000313" key="3">
    <source>
        <dbReference type="EMBL" id="APU16087.1"/>
    </source>
</evidence>
<sequence length="495" mass="52959">MTTTDPASRDGGPPPGCPAHAPSAPTGPIAMPARIRTDTVAATALYSAAFAEDPAAIYTELRRQGTAGLVELSPGVTASLVIGYEAALAVLRDPENFPRDPRRWQQTMAPDCPVLPMMQHRQSAVFNDGEVHRRLRSSVTDSLDRIDPTTLRKYVERSADTLIDDFADKGEADLLAEYARLLPILVFNQLLDCPPHLSASLVRCLAAIFEGGAEAAEANQELGRCMLELITLRQQNPGNDLLSWLISHPHRLDTQELMDQLTMLLAGGIEPVQNLIANALRLLLSDARFAGDLSGGSLPVDDALVEILWTDPPLANFGPAYPTEDVRLPDGTVLPAGRPVVVSYAAANIDPNLAGDRGTGNRAHLAWSAGPHTCPGQSQARIIASLAIEKVLDRLPDVELALPEEDLRWRLGPFQRALTALPVRFPPVAVPEDPGGPVPTAPIEARAVGGSSRQAADPPSGRPTATAPQAGAPGGRARTTGPRWMSALVRWWRGQ</sequence>
<dbReference type="GO" id="GO:0016705">
    <property type="term" value="F:oxidoreductase activity, acting on paired donors, with incorporation or reduction of molecular oxygen"/>
    <property type="evidence" value="ECO:0007669"/>
    <property type="project" value="InterPro"/>
</dbReference>
<reference evidence="4" key="1">
    <citation type="submission" date="2016-06" db="EMBL/GenBank/DDBJ databases">
        <title>Complete genome sequence of Actinoalloteichus fjordicus DSM 46855 (=ADI127-17), type strain of the new species Actinoalloteichus fjordicus.</title>
        <authorList>
            <person name="Ruckert C."/>
            <person name="Nouioui I."/>
            <person name="Willmese J."/>
            <person name="van Wezel G."/>
            <person name="Klenk H.-P."/>
            <person name="Kalinowski J."/>
            <person name="Zotchev S.B."/>
        </authorList>
    </citation>
    <scope>NUCLEOTIDE SEQUENCE [LARGE SCALE GENOMIC DNA]</scope>
    <source>
        <strain evidence="4">ADI127-7</strain>
    </source>
</reference>